<feature type="binding site" evidence="9">
    <location>
        <position position="290"/>
    </location>
    <ligand>
        <name>K(+)</name>
        <dbReference type="ChEBI" id="CHEBI:29103"/>
    </ligand>
</feature>
<protein>
    <recommendedName>
        <fullName evidence="9">Ribokinase</fullName>
        <shortName evidence="9">RK</shortName>
        <ecNumber evidence="9">2.7.1.15</ecNumber>
    </recommendedName>
</protein>
<dbReference type="Proteomes" id="UP001501577">
    <property type="component" value="Unassembled WGS sequence"/>
</dbReference>
<dbReference type="SUPFAM" id="SSF53613">
    <property type="entry name" value="Ribokinase-like"/>
    <property type="match status" value="1"/>
</dbReference>
<feature type="binding site" evidence="9">
    <location>
        <position position="184"/>
    </location>
    <ligand>
        <name>ATP</name>
        <dbReference type="ChEBI" id="CHEBI:30616"/>
    </ligand>
</feature>
<comment type="subunit">
    <text evidence="9">Homodimer.</text>
</comment>
<evidence type="ECO:0000256" key="4">
    <source>
        <dbReference type="ARBA" id="ARBA00022777"/>
    </source>
</evidence>
<sequence length="305" mass="32393">MGLDVVVMGSINMDMLVHVDDFPKYSENVVAKKLEVLAGGKGSNQAVTISKQDVKHAFLGAVGADDFGKQIIDMLNEKGVETKAIIRKTDAPTGTAVGIVDKVGENTFMGVLGANMALTAAEIEKAFENLEAKVFLLQLETSQESVIAALKCAKEKGMYIILDPAPEGCYFEESLSYTDLVTPNKQEAERITGIAIENVEDAKKAAKIIADTGVANVIVKLGGQGSVLFESAKDKCTFIEAKKVTAVNTVGAGDTFAGVLASELSRDRDNLVNAIQTATQASALKVARHGGHEAIPTRKEIMESM</sequence>
<comment type="cofactor">
    <cofactor evidence="9">
        <name>Mg(2+)</name>
        <dbReference type="ChEBI" id="CHEBI:18420"/>
    </cofactor>
    <text evidence="9">Requires a divalent cation, most likely magnesium in vivo, as an electrophilic catalyst to aid phosphoryl group transfer. It is the chelate of the metal and the nucleotide that is the actual substrate.</text>
</comment>
<dbReference type="PRINTS" id="PR00990">
    <property type="entry name" value="RIBOKINASE"/>
</dbReference>
<comment type="subcellular location">
    <subcellularLocation>
        <location evidence="9">Cytoplasm</location>
    </subcellularLocation>
</comment>
<dbReference type="InterPro" id="IPR011611">
    <property type="entry name" value="PfkB_dom"/>
</dbReference>
<feature type="binding site" evidence="9">
    <location>
        <position position="248"/>
    </location>
    <ligand>
        <name>K(+)</name>
        <dbReference type="ChEBI" id="CHEBI:29103"/>
    </ligand>
</feature>
<evidence type="ECO:0000256" key="8">
    <source>
        <dbReference type="ARBA" id="ARBA00023277"/>
    </source>
</evidence>
<dbReference type="PANTHER" id="PTHR10584:SF166">
    <property type="entry name" value="RIBOKINASE"/>
    <property type="match status" value="1"/>
</dbReference>
<name>A0ABN3Y5J3_9ENTE</name>
<evidence type="ECO:0000256" key="7">
    <source>
        <dbReference type="ARBA" id="ARBA00022958"/>
    </source>
</evidence>
<feature type="binding site" evidence="9">
    <location>
        <position position="285"/>
    </location>
    <ligand>
        <name>K(+)</name>
        <dbReference type="ChEBI" id="CHEBI:29103"/>
    </ligand>
</feature>
<dbReference type="PANTHER" id="PTHR10584">
    <property type="entry name" value="SUGAR KINASE"/>
    <property type="match status" value="1"/>
</dbReference>
<accession>A0ABN3Y5J3</accession>
<feature type="binding site" evidence="9">
    <location>
        <position position="288"/>
    </location>
    <ligand>
        <name>K(+)</name>
        <dbReference type="ChEBI" id="CHEBI:29103"/>
    </ligand>
</feature>
<dbReference type="EMBL" id="BAAAXQ010000048">
    <property type="protein sequence ID" value="GAA3019407.1"/>
    <property type="molecule type" value="Genomic_DNA"/>
</dbReference>
<evidence type="ECO:0000313" key="11">
    <source>
        <dbReference type="EMBL" id="GAA3019407.1"/>
    </source>
</evidence>
<comment type="similarity">
    <text evidence="9">Belongs to the carbohydrate kinase PfkB family. Ribokinase subfamily.</text>
</comment>
<feature type="binding site" evidence="9">
    <location>
        <position position="140"/>
    </location>
    <ligand>
        <name>substrate</name>
    </ligand>
</feature>
<dbReference type="InterPro" id="IPR011877">
    <property type="entry name" value="Ribokinase"/>
</dbReference>
<keyword evidence="8 9" id="KW-0119">Carbohydrate metabolism</keyword>
<feature type="binding site" evidence="9">
    <location>
        <begin position="40"/>
        <end position="44"/>
    </location>
    <ligand>
        <name>substrate</name>
    </ligand>
</feature>
<dbReference type="CDD" id="cd01174">
    <property type="entry name" value="ribokinase"/>
    <property type="match status" value="1"/>
</dbReference>
<organism evidence="11 12">
    <name type="scientific">Tetragenococcus solitarius</name>
    <dbReference type="NCBI Taxonomy" id="71453"/>
    <lineage>
        <taxon>Bacteria</taxon>
        <taxon>Bacillati</taxon>
        <taxon>Bacillota</taxon>
        <taxon>Bacilli</taxon>
        <taxon>Lactobacillales</taxon>
        <taxon>Enterococcaceae</taxon>
        <taxon>Tetragenococcus</taxon>
    </lineage>
</organism>
<evidence type="ECO:0000256" key="2">
    <source>
        <dbReference type="ARBA" id="ARBA00022723"/>
    </source>
</evidence>
<dbReference type="Gene3D" id="3.40.1190.20">
    <property type="match status" value="1"/>
</dbReference>
<evidence type="ECO:0000256" key="6">
    <source>
        <dbReference type="ARBA" id="ARBA00022842"/>
    </source>
</evidence>
<evidence type="ECO:0000256" key="5">
    <source>
        <dbReference type="ARBA" id="ARBA00022840"/>
    </source>
</evidence>
<proteinExistence type="inferred from homology"/>
<keyword evidence="1 9" id="KW-0808">Transferase</keyword>
<evidence type="ECO:0000313" key="12">
    <source>
        <dbReference type="Proteomes" id="UP001501577"/>
    </source>
</evidence>
<keyword evidence="9" id="KW-0963">Cytoplasm</keyword>
<evidence type="ECO:0000256" key="9">
    <source>
        <dbReference type="HAMAP-Rule" id="MF_01987"/>
    </source>
</evidence>
<feature type="binding site" evidence="9">
    <location>
        <begin position="220"/>
        <end position="225"/>
    </location>
    <ligand>
        <name>ATP</name>
        <dbReference type="ChEBI" id="CHEBI:30616"/>
    </ligand>
</feature>
<feature type="binding site" evidence="9">
    <location>
        <position position="250"/>
    </location>
    <ligand>
        <name>K(+)</name>
        <dbReference type="ChEBI" id="CHEBI:29103"/>
    </ligand>
</feature>
<evidence type="ECO:0000256" key="3">
    <source>
        <dbReference type="ARBA" id="ARBA00022741"/>
    </source>
</evidence>
<dbReference type="EC" id="2.7.1.15" evidence="9"/>
<dbReference type="InterPro" id="IPR002139">
    <property type="entry name" value="Ribo/fructo_kinase"/>
</dbReference>
<feature type="binding site" evidence="9">
    <location>
        <begin position="12"/>
        <end position="14"/>
    </location>
    <ligand>
        <name>substrate</name>
    </ligand>
</feature>
<comment type="caution">
    <text evidence="11">The sequence shown here is derived from an EMBL/GenBank/DDBJ whole genome shotgun (WGS) entry which is preliminary data.</text>
</comment>
<comment type="caution">
    <text evidence="9">Lacks conserved residue(s) required for the propagation of feature annotation.</text>
</comment>
<keyword evidence="5 9" id="KW-0067">ATP-binding</keyword>
<dbReference type="Pfam" id="PF00294">
    <property type="entry name" value="PfkB"/>
    <property type="match status" value="1"/>
</dbReference>
<comment type="function">
    <text evidence="9">Catalyzes the phosphorylation of ribose at O-5 in a reaction requiring ATP and magnesium. The resulting D-ribose-5-phosphate can then be used either for sythesis of nucleotides, histidine, and tryptophan, or as a component of the pentose phosphate pathway.</text>
</comment>
<comment type="catalytic activity">
    <reaction evidence="9">
        <text>D-ribose + ATP = D-ribose 5-phosphate + ADP + H(+)</text>
        <dbReference type="Rhea" id="RHEA:13697"/>
        <dbReference type="ChEBI" id="CHEBI:15378"/>
        <dbReference type="ChEBI" id="CHEBI:30616"/>
        <dbReference type="ChEBI" id="CHEBI:47013"/>
        <dbReference type="ChEBI" id="CHEBI:78346"/>
        <dbReference type="ChEBI" id="CHEBI:456216"/>
        <dbReference type="EC" id="2.7.1.15"/>
    </reaction>
</comment>
<keyword evidence="3 9" id="KW-0547">Nucleotide-binding</keyword>
<keyword evidence="7 9" id="KW-0630">Potassium</keyword>
<keyword evidence="12" id="KW-1185">Reference proteome</keyword>
<dbReference type="RefSeq" id="WP_068709288.1">
    <property type="nucleotide sequence ID" value="NZ_BAAAXQ010000048.1"/>
</dbReference>
<comment type="pathway">
    <text evidence="9">Carbohydrate metabolism; D-ribose degradation; D-ribose 5-phosphate from beta-D-ribopyranose: step 2/2.</text>
</comment>
<keyword evidence="4 9" id="KW-0418">Kinase</keyword>
<feature type="domain" description="Carbohydrate kinase PfkB" evidence="10">
    <location>
        <begin position="4"/>
        <end position="297"/>
    </location>
</feature>
<dbReference type="HAMAP" id="MF_01987">
    <property type="entry name" value="Ribokinase"/>
    <property type="match status" value="1"/>
</dbReference>
<keyword evidence="6 9" id="KW-0460">Magnesium</keyword>
<feature type="binding site" evidence="9">
    <location>
        <begin position="253"/>
        <end position="254"/>
    </location>
    <ligand>
        <name>ATP</name>
        <dbReference type="ChEBI" id="CHEBI:30616"/>
    </ligand>
</feature>
<gene>
    <name evidence="11" type="primary">rbsK_2</name>
    <name evidence="9" type="synonym">rbsK</name>
    <name evidence="11" type="ORF">GCM10019998_14780</name>
</gene>
<keyword evidence="2 9" id="KW-0479">Metal-binding</keyword>
<feature type="active site" description="Proton acceptor" evidence="9">
    <location>
        <position position="254"/>
    </location>
</feature>
<reference evidence="11 12" key="1">
    <citation type="journal article" date="2019" name="Int. J. Syst. Evol. Microbiol.">
        <title>The Global Catalogue of Microorganisms (GCM) 10K type strain sequencing project: providing services to taxonomists for standard genome sequencing and annotation.</title>
        <authorList>
            <consortium name="The Broad Institute Genomics Platform"/>
            <consortium name="The Broad Institute Genome Sequencing Center for Infectious Disease"/>
            <person name="Wu L."/>
            <person name="Ma J."/>
        </authorList>
    </citation>
    <scope>NUCLEOTIDE SEQUENCE [LARGE SCALE GENOMIC DNA]</scope>
    <source>
        <strain evidence="11 12">JCM 8736</strain>
    </source>
</reference>
<dbReference type="InterPro" id="IPR029056">
    <property type="entry name" value="Ribokinase-like"/>
</dbReference>
<feature type="binding site" evidence="9">
    <location>
        <position position="254"/>
    </location>
    <ligand>
        <name>substrate</name>
    </ligand>
</feature>
<evidence type="ECO:0000259" key="10">
    <source>
        <dbReference type="Pfam" id="PF00294"/>
    </source>
</evidence>
<evidence type="ECO:0000256" key="1">
    <source>
        <dbReference type="ARBA" id="ARBA00022679"/>
    </source>
</evidence>
<comment type="activity regulation">
    <text evidence="9">Activated by a monovalent cation that binds near, but not in, the active site. The most likely occupant of the site in vivo is potassium. Ion binding induces a conformational change that may alter substrate affinity.</text>
</comment>